<dbReference type="Proteomes" id="UP000001033">
    <property type="component" value="Chromosome"/>
</dbReference>
<accession>B3CVM4</accession>
<dbReference type="HOGENOM" id="CLU_3357389_0_0_5"/>
<organism evidence="1 2">
    <name type="scientific">Orientia tsutsugamushi (strain Ikeda)</name>
    <name type="common">Rickettsia tsutsugamushi</name>
    <dbReference type="NCBI Taxonomy" id="334380"/>
    <lineage>
        <taxon>Bacteria</taxon>
        <taxon>Pseudomonadati</taxon>
        <taxon>Pseudomonadota</taxon>
        <taxon>Alphaproteobacteria</taxon>
        <taxon>Rickettsiales</taxon>
        <taxon>Rickettsiaceae</taxon>
        <taxon>Rickettsieae</taxon>
        <taxon>Orientia</taxon>
    </lineage>
</organism>
<protein>
    <submittedName>
        <fullName evidence="1">Transposase</fullName>
    </submittedName>
</protein>
<dbReference type="AlphaFoldDB" id="B3CVM4"/>
<proteinExistence type="predicted"/>
<gene>
    <name evidence="1" type="ordered locus">OTT_1963</name>
</gene>
<dbReference type="KEGG" id="ott:OTT_1963"/>
<reference evidence="2" key="1">
    <citation type="journal article" date="2008" name="DNA Res.">
        <title>The whole-genome sequencing of the obligate intracellular bacterium Orientia tsutsugamushi revealed massive gene amplification during reductive genome evolution.</title>
        <authorList>
            <person name="Nakayama K."/>
            <person name="Yamashita A."/>
            <person name="Kurokawa K."/>
            <person name="Morimoto T."/>
            <person name="Ogawa M."/>
            <person name="Fukuhara M."/>
            <person name="Urakami H."/>
            <person name="Ohnishi M."/>
            <person name="Uchiyama I."/>
            <person name="Ogura Y."/>
            <person name="Ooka T."/>
            <person name="Oshima K."/>
            <person name="Tamura A."/>
            <person name="Hattori M."/>
            <person name="Hayashi T."/>
        </authorList>
    </citation>
    <scope>NUCLEOTIDE SEQUENCE [LARGE SCALE GENOMIC DNA]</scope>
    <source>
        <strain evidence="2">Ikeda</strain>
    </source>
</reference>
<dbReference type="EMBL" id="AP008981">
    <property type="protein sequence ID" value="BAG41421.1"/>
    <property type="molecule type" value="Genomic_DNA"/>
</dbReference>
<evidence type="ECO:0000313" key="2">
    <source>
        <dbReference type="Proteomes" id="UP000001033"/>
    </source>
</evidence>
<sequence>MRGVSRISRTCNSNLRKAFYMPDMYALKHNCIIRQC</sequence>
<name>B3CVM4_ORITI</name>
<evidence type="ECO:0000313" key="1">
    <source>
        <dbReference type="EMBL" id="BAG41421.1"/>
    </source>
</evidence>